<reference evidence="4 5" key="1">
    <citation type="journal article" date="2024" name="Plant J.">
        <title>Genome sequences and population genomics reveal climatic adaptation and genomic divergence between two closely related sweetgum species.</title>
        <authorList>
            <person name="Xu W.Q."/>
            <person name="Ren C.Q."/>
            <person name="Zhang X.Y."/>
            <person name="Comes H.P."/>
            <person name="Liu X.H."/>
            <person name="Li Y.G."/>
            <person name="Kettle C.J."/>
            <person name="Jalonen R."/>
            <person name="Gaisberger H."/>
            <person name="Ma Y.Z."/>
            <person name="Qiu Y.X."/>
        </authorList>
    </citation>
    <scope>NUCLEOTIDE SEQUENCE [LARGE SCALE GENOMIC DNA]</scope>
    <source>
        <strain evidence="4">Hangzhou</strain>
    </source>
</reference>
<dbReference type="InterPro" id="IPR046960">
    <property type="entry name" value="PPR_At4g14850-like_plant"/>
</dbReference>
<dbReference type="Proteomes" id="UP001415857">
    <property type="component" value="Unassembled WGS sequence"/>
</dbReference>
<dbReference type="Pfam" id="PF01535">
    <property type="entry name" value="PPR"/>
    <property type="match status" value="2"/>
</dbReference>
<dbReference type="PANTHER" id="PTHR47926:SF471">
    <property type="entry name" value="DYW DOMAIN-CONTAINING PROTEIN"/>
    <property type="match status" value="1"/>
</dbReference>
<dbReference type="Gene3D" id="1.25.40.10">
    <property type="entry name" value="Tetratricopeptide repeat domain"/>
    <property type="match status" value="2"/>
</dbReference>
<feature type="repeat" description="PPR" evidence="2">
    <location>
        <begin position="140"/>
        <end position="174"/>
    </location>
</feature>
<evidence type="ECO:0000256" key="3">
    <source>
        <dbReference type="SAM" id="MobiDB-lite"/>
    </source>
</evidence>
<dbReference type="Pfam" id="PF13041">
    <property type="entry name" value="PPR_2"/>
    <property type="match status" value="1"/>
</dbReference>
<dbReference type="AlphaFoldDB" id="A0AAP0R7Y8"/>
<feature type="compositionally biased region" description="Pro residues" evidence="3">
    <location>
        <begin position="1"/>
        <end position="23"/>
    </location>
</feature>
<evidence type="ECO:0000313" key="5">
    <source>
        <dbReference type="Proteomes" id="UP001415857"/>
    </source>
</evidence>
<keyword evidence="1" id="KW-0677">Repeat</keyword>
<dbReference type="InterPro" id="IPR002885">
    <property type="entry name" value="PPR_rpt"/>
</dbReference>
<dbReference type="InterPro" id="IPR011990">
    <property type="entry name" value="TPR-like_helical_dom_sf"/>
</dbReference>
<evidence type="ECO:0000256" key="2">
    <source>
        <dbReference type="PROSITE-ProRule" id="PRU00708"/>
    </source>
</evidence>
<dbReference type="EMBL" id="JBBPBK010000013">
    <property type="protein sequence ID" value="KAK9271679.1"/>
    <property type="molecule type" value="Genomic_DNA"/>
</dbReference>
<gene>
    <name evidence="4" type="ORF">L1049_002042</name>
</gene>
<feature type="region of interest" description="Disordered" evidence="3">
    <location>
        <begin position="1"/>
        <end position="33"/>
    </location>
</feature>
<comment type="caution">
    <text evidence="4">The sequence shown here is derived from an EMBL/GenBank/DDBJ whole genome shotgun (WGS) entry which is preliminary data.</text>
</comment>
<keyword evidence="5" id="KW-1185">Reference proteome</keyword>
<feature type="repeat" description="PPR" evidence="2">
    <location>
        <begin position="243"/>
        <end position="277"/>
    </location>
</feature>
<evidence type="ECO:0008006" key="6">
    <source>
        <dbReference type="Google" id="ProtNLM"/>
    </source>
</evidence>
<proteinExistence type="predicted"/>
<evidence type="ECO:0000256" key="1">
    <source>
        <dbReference type="ARBA" id="ARBA00022737"/>
    </source>
</evidence>
<dbReference type="PROSITE" id="PS51375">
    <property type="entry name" value="PPR"/>
    <property type="match status" value="2"/>
</dbReference>
<protein>
    <recommendedName>
        <fullName evidence="6">Pentatricopeptide repeat-containing protein</fullName>
    </recommendedName>
</protein>
<feature type="compositionally biased region" description="Low complexity" evidence="3">
    <location>
        <begin position="24"/>
        <end position="33"/>
    </location>
</feature>
<name>A0AAP0R7Y8_LIQFO</name>
<dbReference type="GO" id="GO:0009451">
    <property type="term" value="P:RNA modification"/>
    <property type="evidence" value="ECO:0007669"/>
    <property type="project" value="InterPro"/>
</dbReference>
<accession>A0AAP0R7Y8</accession>
<dbReference type="FunFam" id="1.25.40.10:FF:000285">
    <property type="entry name" value="Pentatricopeptide repeat-containing protein, chloroplastic"/>
    <property type="match status" value="2"/>
</dbReference>
<organism evidence="4 5">
    <name type="scientific">Liquidambar formosana</name>
    <name type="common">Formosan gum</name>
    <dbReference type="NCBI Taxonomy" id="63359"/>
    <lineage>
        <taxon>Eukaryota</taxon>
        <taxon>Viridiplantae</taxon>
        <taxon>Streptophyta</taxon>
        <taxon>Embryophyta</taxon>
        <taxon>Tracheophyta</taxon>
        <taxon>Spermatophyta</taxon>
        <taxon>Magnoliopsida</taxon>
        <taxon>eudicotyledons</taxon>
        <taxon>Gunneridae</taxon>
        <taxon>Pentapetalae</taxon>
        <taxon>Saxifragales</taxon>
        <taxon>Altingiaceae</taxon>
        <taxon>Liquidambar</taxon>
    </lineage>
</organism>
<sequence length="334" mass="36666">MMTLSLPPPAKLHPPLSLKPPNPSRLKFSSSSSPQSLKLKTRLIHLINTGHLNQAISALDLILQEPCATPLDLLTSYSLLLKSCIRLRNFELGKLLHAKLTHSQLEPDSVLLNSLISLYSKCGDPATANTIFENMGIKRDLVSWSAMISCFAHNSMELQAIVTFFEMLESGHCPNEYCFSAVIRACSNMEYVSIGRVIFGSVIKTGYFESDVCVGCALIDMFAKGGCDLDSAYKVFEQMPERNVVTWTLMITRFTQLGYPRDAIDLLLDMVLSEHVPDRFTLSGVISACAELELLSLGQQLHSRVIRSGLASDVCVGCSLVDMYAKCAGGLFCG</sequence>
<dbReference type="PANTHER" id="PTHR47926">
    <property type="entry name" value="PENTATRICOPEPTIDE REPEAT-CONTAINING PROTEIN"/>
    <property type="match status" value="1"/>
</dbReference>
<dbReference type="NCBIfam" id="TIGR00756">
    <property type="entry name" value="PPR"/>
    <property type="match status" value="2"/>
</dbReference>
<dbReference type="GO" id="GO:0003723">
    <property type="term" value="F:RNA binding"/>
    <property type="evidence" value="ECO:0007669"/>
    <property type="project" value="InterPro"/>
</dbReference>
<evidence type="ECO:0000313" key="4">
    <source>
        <dbReference type="EMBL" id="KAK9271679.1"/>
    </source>
</evidence>